<feature type="signal peptide" evidence="1">
    <location>
        <begin position="1"/>
        <end position="26"/>
    </location>
</feature>
<evidence type="ECO:0000256" key="1">
    <source>
        <dbReference type="SAM" id="SignalP"/>
    </source>
</evidence>
<keyword evidence="3" id="KW-1185">Reference proteome</keyword>
<sequence length="84" mass="8539">MRARLLLTGIALGATMLVGGAATAQAAPAASAADTASIAQAAAGWEYIGTFKRAECISLKNSYAGEAKCDAIGSGWYELWVKTG</sequence>
<accession>A0A5N8Y0B8</accession>
<gene>
    <name evidence="2" type="ORF">FNH08_50245</name>
</gene>
<dbReference type="EMBL" id="VJZC01001082">
    <property type="protein sequence ID" value="MPY65034.1"/>
    <property type="molecule type" value="Genomic_DNA"/>
</dbReference>
<evidence type="ECO:0000313" key="2">
    <source>
        <dbReference type="EMBL" id="MPY65034.1"/>
    </source>
</evidence>
<evidence type="ECO:0000313" key="3">
    <source>
        <dbReference type="Proteomes" id="UP000400924"/>
    </source>
</evidence>
<name>A0A5N8Y0B8_9ACTN</name>
<reference evidence="2 3" key="1">
    <citation type="submission" date="2019-07" db="EMBL/GenBank/DDBJ databases">
        <title>New species of Amycolatopsis and Streptomyces.</title>
        <authorList>
            <person name="Duangmal K."/>
            <person name="Teo W.F.A."/>
            <person name="Lipun K."/>
        </authorList>
    </citation>
    <scope>NUCLEOTIDE SEQUENCE [LARGE SCALE GENOMIC DNA]</scope>
    <source>
        <strain evidence="2 3">NBRC 106415</strain>
    </source>
</reference>
<comment type="caution">
    <text evidence="2">The sequence shown here is derived from an EMBL/GenBank/DDBJ whole genome shotgun (WGS) entry which is preliminary data.</text>
</comment>
<feature type="chain" id="PRO_5024357869" evidence="1">
    <location>
        <begin position="27"/>
        <end position="84"/>
    </location>
</feature>
<organism evidence="2 3">
    <name type="scientific">Streptomyces spongiae</name>
    <dbReference type="NCBI Taxonomy" id="565072"/>
    <lineage>
        <taxon>Bacteria</taxon>
        <taxon>Bacillati</taxon>
        <taxon>Actinomycetota</taxon>
        <taxon>Actinomycetes</taxon>
        <taxon>Kitasatosporales</taxon>
        <taxon>Streptomycetaceae</taxon>
        <taxon>Streptomyces</taxon>
    </lineage>
</organism>
<dbReference type="OrthoDB" id="4335436at2"/>
<dbReference type="AlphaFoldDB" id="A0A5N8Y0B8"/>
<dbReference type="Proteomes" id="UP000400924">
    <property type="component" value="Unassembled WGS sequence"/>
</dbReference>
<dbReference type="RefSeq" id="WP_152778706.1">
    <property type="nucleotide sequence ID" value="NZ_VJZC01001082.1"/>
</dbReference>
<proteinExistence type="predicted"/>
<keyword evidence="1" id="KW-0732">Signal</keyword>
<protein>
    <submittedName>
        <fullName evidence="2">Uncharacterized protein</fullName>
    </submittedName>
</protein>